<dbReference type="PANTHER" id="PTHR42655">
    <property type="entry name" value="GLYCOGEN PHOSPHORYLASE"/>
    <property type="match status" value="1"/>
</dbReference>
<dbReference type="InterPro" id="IPR052182">
    <property type="entry name" value="Glycogen/Maltodextrin_Phosph"/>
</dbReference>
<keyword evidence="4" id="KW-1185">Reference proteome</keyword>
<dbReference type="PANTHER" id="PTHR42655:SF1">
    <property type="entry name" value="GLYCOGEN PHOSPHORYLASE"/>
    <property type="match status" value="1"/>
</dbReference>
<dbReference type="Proteomes" id="UP000319004">
    <property type="component" value="Chromosome"/>
</dbReference>
<dbReference type="GO" id="GO:0005975">
    <property type="term" value="P:carbohydrate metabolic process"/>
    <property type="evidence" value="ECO:0007669"/>
    <property type="project" value="InterPro"/>
</dbReference>
<sequence>MSMTTRKIEAEGSLATSATVAYFSMEIAIDPAMPTYSGGLGVLAGDTLRAAADLSVPMVAVTLLHRHGYLSQSIDNDGWQHESPVEWVPADFCAEQSERVQVVIEGRTVHVRAWQYDVHDGGGHVIPVLLLDTDLDENSAEDRTLTHRLYGGDDRHRLCQEVVLGIGGIRMLRALAYRRVVQYHMNEGHAALLGLELLDERAKSFERDVFTSDDVQAVRRQCVFTTHTPVPAGHDRFDLNPVGRVLGRTDLFDMHEVFCCSGELNMTYLALNLSHYVNGVAKKHGEVSRQMLTPKDAEHHYQIDHITNGVHARTWAARSFANLFDQWLPGWREDSASLRGAVAVPENEVWQAHQAAKLDLIDEINSRQAIAYDPETLTIGFARRATAYKRANLLVSDPGRLRQIAEEHGPLQLVFAGKAHPRDEEGKRLIQQIVRMKDTLTPEIKIVYLENYDWELARLLVAGVDVWLNTPQPPLEASGTSGMKAAINGVPSLSILDGWWIEGCVDGVTGWSFGDASPAKPGDVKRFHEDAAALFGKLDEVVAPTYYRNRDAWVRIMSHAIALNGSHFNTQRMVQQYVLKAYYKS</sequence>
<dbReference type="GO" id="GO:0030170">
    <property type="term" value="F:pyridoxal phosphate binding"/>
    <property type="evidence" value="ECO:0007669"/>
    <property type="project" value="InterPro"/>
</dbReference>
<dbReference type="Pfam" id="PF00343">
    <property type="entry name" value="Phosphorylase"/>
    <property type="match status" value="1"/>
</dbReference>
<organism evidence="3 4">
    <name type="scientific">Stieleria neptunia</name>
    <dbReference type="NCBI Taxonomy" id="2527979"/>
    <lineage>
        <taxon>Bacteria</taxon>
        <taxon>Pseudomonadati</taxon>
        <taxon>Planctomycetota</taxon>
        <taxon>Planctomycetia</taxon>
        <taxon>Pirellulales</taxon>
        <taxon>Pirellulaceae</taxon>
        <taxon>Stieleria</taxon>
    </lineage>
</organism>
<dbReference type="GO" id="GO:0008184">
    <property type="term" value="F:glycogen phosphorylase activity"/>
    <property type="evidence" value="ECO:0007669"/>
    <property type="project" value="InterPro"/>
</dbReference>
<gene>
    <name evidence="3" type="primary">malP_2</name>
    <name evidence="3" type="ORF">Enr13x_74610</name>
</gene>
<evidence type="ECO:0000313" key="3">
    <source>
        <dbReference type="EMBL" id="QDV47551.1"/>
    </source>
</evidence>
<dbReference type="EC" id="2.4.1.1" evidence="3"/>
<dbReference type="RefSeq" id="WP_315856976.1">
    <property type="nucleotide sequence ID" value="NZ_CP037423.1"/>
</dbReference>
<reference evidence="3 4" key="1">
    <citation type="submission" date="2019-03" db="EMBL/GenBank/DDBJ databases">
        <title>Deep-cultivation of Planctomycetes and their phenomic and genomic characterization uncovers novel biology.</title>
        <authorList>
            <person name="Wiegand S."/>
            <person name="Jogler M."/>
            <person name="Boedeker C."/>
            <person name="Pinto D."/>
            <person name="Vollmers J."/>
            <person name="Rivas-Marin E."/>
            <person name="Kohn T."/>
            <person name="Peeters S.H."/>
            <person name="Heuer A."/>
            <person name="Rast P."/>
            <person name="Oberbeckmann S."/>
            <person name="Bunk B."/>
            <person name="Jeske O."/>
            <person name="Meyerdierks A."/>
            <person name="Storesund J.E."/>
            <person name="Kallscheuer N."/>
            <person name="Luecker S."/>
            <person name="Lage O.M."/>
            <person name="Pohl T."/>
            <person name="Merkel B.J."/>
            <person name="Hornburger P."/>
            <person name="Mueller R.-W."/>
            <person name="Bruemmer F."/>
            <person name="Labrenz M."/>
            <person name="Spormann A.M."/>
            <person name="Op den Camp H."/>
            <person name="Overmann J."/>
            <person name="Amann R."/>
            <person name="Jetten M.S.M."/>
            <person name="Mascher T."/>
            <person name="Medema M.H."/>
            <person name="Devos D.P."/>
            <person name="Kaster A.-K."/>
            <person name="Ovreas L."/>
            <person name="Rohde M."/>
            <person name="Galperin M.Y."/>
            <person name="Jogler C."/>
        </authorList>
    </citation>
    <scope>NUCLEOTIDE SEQUENCE [LARGE SCALE GENOMIC DNA]</scope>
    <source>
        <strain evidence="3 4">Enr13</strain>
    </source>
</reference>
<dbReference type="InterPro" id="IPR011834">
    <property type="entry name" value="Agluc_phsphrylas"/>
</dbReference>
<evidence type="ECO:0000313" key="4">
    <source>
        <dbReference type="Proteomes" id="UP000319004"/>
    </source>
</evidence>
<dbReference type="SUPFAM" id="SSF53756">
    <property type="entry name" value="UDP-Glycosyltransferase/glycogen phosphorylase"/>
    <property type="match status" value="1"/>
</dbReference>
<keyword evidence="3" id="KW-0328">Glycosyltransferase</keyword>
<dbReference type="AlphaFoldDB" id="A0A518I364"/>
<keyword evidence="2" id="KW-0663">Pyridoxal phosphate</keyword>
<keyword evidence="3" id="KW-0808">Transferase</keyword>
<accession>A0A518I364</accession>
<protein>
    <submittedName>
        <fullName evidence="3">Maltodextrin phosphorylase</fullName>
        <ecNumber evidence="3">2.4.1.1</ecNumber>
    </submittedName>
</protein>
<dbReference type="NCBIfam" id="TIGR02094">
    <property type="entry name" value="more_P_ylases"/>
    <property type="match status" value="1"/>
</dbReference>
<dbReference type="InterPro" id="IPR000811">
    <property type="entry name" value="Glyco_trans_35"/>
</dbReference>
<comment type="similarity">
    <text evidence="1">Belongs to the glycogen phosphorylase family.</text>
</comment>
<dbReference type="PIRSF" id="PIRSF000460">
    <property type="entry name" value="Pprylas_GlgP"/>
    <property type="match status" value="1"/>
</dbReference>
<dbReference type="Gene3D" id="3.40.50.2000">
    <property type="entry name" value="Glycogen Phosphorylase B"/>
    <property type="match status" value="3"/>
</dbReference>
<evidence type="ECO:0000256" key="1">
    <source>
        <dbReference type="ARBA" id="ARBA00006047"/>
    </source>
</evidence>
<evidence type="ECO:0000256" key="2">
    <source>
        <dbReference type="PIRSR" id="PIRSR000460-1"/>
    </source>
</evidence>
<dbReference type="KEGG" id="snep:Enr13x_74610"/>
<proteinExistence type="inferred from homology"/>
<feature type="modified residue" description="N6-(pyridoxal phosphate)lysine" evidence="2">
    <location>
        <position position="484"/>
    </location>
</feature>
<name>A0A518I364_9BACT</name>
<dbReference type="EMBL" id="CP037423">
    <property type="protein sequence ID" value="QDV47551.1"/>
    <property type="molecule type" value="Genomic_DNA"/>
</dbReference>